<dbReference type="Pfam" id="PF19572">
    <property type="entry name" value="PorV"/>
    <property type="match status" value="1"/>
</dbReference>
<feature type="chain" id="PRO_5005580149" evidence="1">
    <location>
        <begin position="24"/>
        <end position="383"/>
    </location>
</feature>
<reference evidence="4" key="1">
    <citation type="submission" date="2014-11" db="EMBL/GenBank/DDBJ databases">
        <title>Genome sequencing of Roseivirga sp. D-25.</title>
        <authorList>
            <person name="Selvaratnam C."/>
            <person name="Thevarajoo S."/>
            <person name="Goh K.M."/>
            <person name="Eee R."/>
            <person name="Chan K.-G."/>
            <person name="Chong C.S."/>
        </authorList>
    </citation>
    <scope>NUCLEOTIDE SEQUENCE [LARGE SCALE GENOMIC DNA]</scope>
    <source>
        <strain evidence="4">D-25</strain>
    </source>
</reference>
<dbReference type="OrthoDB" id="9758448at2"/>
<dbReference type="EMBL" id="JSVA01000010">
    <property type="protein sequence ID" value="KOF02856.1"/>
    <property type="molecule type" value="Genomic_DNA"/>
</dbReference>
<protein>
    <submittedName>
        <fullName evidence="3">Membrane protein</fullName>
    </submittedName>
</protein>
<dbReference type="RefSeq" id="WP_053223815.1">
    <property type="nucleotide sequence ID" value="NZ_JSVA01000010.1"/>
</dbReference>
<dbReference type="NCBIfam" id="NF033710">
    <property type="entry name" value="T9SS_OM_PorV"/>
    <property type="match status" value="1"/>
</dbReference>
<evidence type="ECO:0000256" key="1">
    <source>
        <dbReference type="SAM" id="SignalP"/>
    </source>
</evidence>
<dbReference type="SUPFAM" id="SSF56935">
    <property type="entry name" value="Porins"/>
    <property type="match status" value="1"/>
</dbReference>
<dbReference type="InterPro" id="IPR045741">
    <property type="entry name" value="PorV"/>
</dbReference>
<evidence type="ECO:0000259" key="2">
    <source>
        <dbReference type="Pfam" id="PF19572"/>
    </source>
</evidence>
<keyword evidence="4" id="KW-1185">Reference proteome</keyword>
<dbReference type="NCBIfam" id="NF033709">
    <property type="entry name" value="PorV_fam"/>
    <property type="match status" value="1"/>
</dbReference>
<evidence type="ECO:0000313" key="3">
    <source>
        <dbReference type="EMBL" id="KOF02856.1"/>
    </source>
</evidence>
<dbReference type="PATRIC" id="fig|1566026.4.peg.536"/>
<keyword evidence="1" id="KW-0732">Signal</keyword>
<dbReference type="Proteomes" id="UP000036908">
    <property type="component" value="Unassembled WGS sequence"/>
</dbReference>
<dbReference type="InterPro" id="IPR047799">
    <property type="entry name" value="T9SS_OM_PorV"/>
</dbReference>
<evidence type="ECO:0000313" key="4">
    <source>
        <dbReference type="Proteomes" id="UP000036908"/>
    </source>
</evidence>
<organism evidence="3 4">
    <name type="scientific">Roseivirga seohaensis subsp. aquiponti</name>
    <dbReference type="NCBI Taxonomy" id="1566026"/>
    <lineage>
        <taxon>Bacteria</taxon>
        <taxon>Pseudomonadati</taxon>
        <taxon>Bacteroidota</taxon>
        <taxon>Cytophagia</taxon>
        <taxon>Cytophagales</taxon>
        <taxon>Roseivirgaceae</taxon>
        <taxon>Roseivirga</taxon>
    </lineage>
</organism>
<accession>A0A0L8AKU0</accession>
<gene>
    <name evidence="3" type="ORF">OB69_11250</name>
</gene>
<feature type="domain" description="Type IX secretion system protein PorV" evidence="2">
    <location>
        <begin position="33"/>
        <end position="274"/>
    </location>
</feature>
<sequence>MKINIRIVAILVLAVIFSFPSVAQNSGTISGQDTDKNVITTAVPFLTIAPDPISGAMGDVGAATAPNANSIHWNPAKLAYLNNDYGFAFSYTPWLSKFVDDMSISYLSGYKKIDDSQAFGLAMTYFDLGDIQLTDGVGNNLQMINPREFSIAGTYSRKLSNDLSIGVTGKFVHSNLSGNITTSPVMDPKPGTSIAADIGVYYKTEMNVLDKQSQLSFGGIISNIGAKISYNTADEEDFIPTNLRLGAALASFLDPYNKITFALDFNKLMVPTPQEDGSHRDKSLIGGIFGSFADAPNGFNEELQEIMISFGTEYEYKETFAIRAGYFSEHQNKGNRKYFTAGVGFKVKKLGIDFAYLVPTLQEHPLAETLRFGLTYNLDKKAK</sequence>
<proteinExistence type="predicted"/>
<dbReference type="AlphaFoldDB" id="A0A0L8AKU0"/>
<name>A0A0L8AKU0_9BACT</name>
<feature type="signal peptide" evidence="1">
    <location>
        <begin position="1"/>
        <end position="23"/>
    </location>
</feature>
<comment type="caution">
    <text evidence="3">The sequence shown here is derived from an EMBL/GenBank/DDBJ whole genome shotgun (WGS) entry which is preliminary data.</text>
</comment>
<dbReference type="Gene3D" id="2.40.160.60">
    <property type="entry name" value="Outer membrane protein transport protein (OMPP1/FadL/TodX)"/>
    <property type="match status" value="2"/>
</dbReference>